<evidence type="ECO:0000259" key="9">
    <source>
        <dbReference type="PROSITE" id="PS50089"/>
    </source>
</evidence>
<evidence type="ECO:0000256" key="7">
    <source>
        <dbReference type="ARBA" id="ARBA00022833"/>
    </source>
</evidence>
<dbReference type="AlphaFoldDB" id="A0ABD3SA91"/>
<keyword evidence="7" id="KW-0862">Zinc</keyword>
<dbReference type="PANTHER" id="PTHR22937">
    <property type="entry name" value="E3 UBIQUITIN-PROTEIN LIGASE RNF165"/>
    <property type="match status" value="1"/>
</dbReference>
<protein>
    <recommendedName>
        <fullName evidence="2">RING-type E3 ubiquitin transferase</fullName>
        <ecNumber evidence="2">2.3.2.27</ecNumber>
    </recommendedName>
</protein>
<evidence type="ECO:0000256" key="1">
    <source>
        <dbReference type="ARBA" id="ARBA00000900"/>
    </source>
</evidence>
<proteinExistence type="predicted"/>
<dbReference type="SUPFAM" id="SSF57850">
    <property type="entry name" value="RING/U-box"/>
    <property type="match status" value="1"/>
</dbReference>
<dbReference type="GO" id="GO:0008270">
    <property type="term" value="F:zinc ion binding"/>
    <property type="evidence" value="ECO:0007669"/>
    <property type="project" value="UniProtKB-KW"/>
</dbReference>
<keyword evidence="11" id="KW-1185">Reference proteome</keyword>
<accession>A0ABD3SA91</accession>
<dbReference type="EMBL" id="JBJXBP010000007">
    <property type="protein sequence ID" value="KAL3821436.1"/>
    <property type="molecule type" value="Genomic_DNA"/>
</dbReference>
<dbReference type="Gene3D" id="3.30.40.10">
    <property type="entry name" value="Zinc/RING finger domain, C3HC4 (zinc finger)"/>
    <property type="match status" value="1"/>
</dbReference>
<evidence type="ECO:0000256" key="6">
    <source>
        <dbReference type="ARBA" id="ARBA00022786"/>
    </source>
</evidence>
<evidence type="ECO:0000256" key="4">
    <source>
        <dbReference type="ARBA" id="ARBA00022723"/>
    </source>
</evidence>
<dbReference type="PROSITE" id="PS50089">
    <property type="entry name" value="ZF_RING_2"/>
    <property type="match status" value="1"/>
</dbReference>
<dbReference type="GO" id="GO:0061630">
    <property type="term" value="F:ubiquitin protein ligase activity"/>
    <property type="evidence" value="ECO:0007669"/>
    <property type="project" value="UniProtKB-EC"/>
</dbReference>
<organism evidence="10 11">
    <name type="scientific">Penstemon smallii</name>
    <dbReference type="NCBI Taxonomy" id="265156"/>
    <lineage>
        <taxon>Eukaryota</taxon>
        <taxon>Viridiplantae</taxon>
        <taxon>Streptophyta</taxon>
        <taxon>Embryophyta</taxon>
        <taxon>Tracheophyta</taxon>
        <taxon>Spermatophyta</taxon>
        <taxon>Magnoliopsida</taxon>
        <taxon>eudicotyledons</taxon>
        <taxon>Gunneridae</taxon>
        <taxon>Pentapetalae</taxon>
        <taxon>asterids</taxon>
        <taxon>lamiids</taxon>
        <taxon>Lamiales</taxon>
        <taxon>Plantaginaceae</taxon>
        <taxon>Cheloneae</taxon>
        <taxon>Penstemon</taxon>
    </lineage>
</organism>
<dbReference type="InterPro" id="IPR001841">
    <property type="entry name" value="Znf_RING"/>
</dbReference>
<reference evidence="10 11" key="1">
    <citation type="submission" date="2024-12" db="EMBL/GenBank/DDBJ databases">
        <title>The unique morphological basis and parallel evolutionary history of personate flowers in Penstemon.</title>
        <authorList>
            <person name="Depatie T.H."/>
            <person name="Wessinger C.A."/>
        </authorList>
    </citation>
    <scope>NUCLEOTIDE SEQUENCE [LARGE SCALE GENOMIC DNA]</scope>
    <source>
        <strain evidence="10">WTNN_2</strain>
        <tissue evidence="10">Leaf</tissue>
    </source>
</reference>
<name>A0ABD3SA91_9LAMI</name>
<dbReference type="PANTHER" id="PTHR22937:SF65">
    <property type="entry name" value="E3 UBIQUITIN-PROTEIN LIGASE ARK2C"/>
    <property type="match status" value="1"/>
</dbReference>
<evidence type="ECO:0000256" key="5">
    <source>
        <dbReference type="ARBA" id="ARBA00022771"/>
    </source>
</evidence>
<dbReference type="Proteomes" id="UP001634393">
    <property type="component" value="Unassembled WGS sequence"/>
</dbReference>
<keyword evidence="5 8" id="KW-0863">Zinc-finger</keyword>
<dbReference type="EC" id="2.3.2.27" evidence="2"/>
<dbReference type="Pfam" id="PF13639">
    <property type="entry name" value="zf-RING_2"/>
    <property type="match status" value="1"/>
</dbReference>
<keyword evidence="4" id="KW-0479">Metal-binding</keyword>
<feature type="domain" description="RING-type" evidence="9">
    <location>
        <begin position="110"/>
        <end position="152"/>
    </location>
</feature>
<keyword evidence="3" id="KW-0808">Transferase</keyword>
<evidence type="ECO:0000256" key="3">
    <source>
        <dbReference type="ARBA" id="ARBA00022679"/>
    </source>
</evidence>
<gene>
    <name evidence="10" type="ORF">ACJIZ3_007341</name>
</gene>
<dbReference type="SMART" id="SM00184">
    <property type="entry name" value="RING"/>
    <property type="match status" value="1"/>
</dbReference>
<evidence type="ECO:0000256" key="8">
    <source>
        <dbReference type="PROSITE-ProRule" id="PRU00175"/>
    </source>
</evidence>
<comment type="caution">
    <text evidence="10">The sequence shown here is derived from an EMBL/GenBank/DDBJ whole genome shotgun (WGS) entry which is preliminary data.</text>
</comment>
<dbReference type="InterPro" id="IPR045191">
    <property type="entry name" value="MBR1/2-like"/>
</dbReference>
<dbReference type="InterPro" id="IPR013083">
    <property type="entry name" value="Znf_RING/FYVE/PHD"/>
</dbReference>
<keyword evidence="6" id="KW-0833">Ubl conjugation pathway</keyword>
<sequence>MAMSDDIHLQRTVVFISDENSIREIRSQVVPARHPNSIVGDSFFHYVRRFANYLDRIQEIINQGLTLANNPNDNSNIAGGLTKEIIDRKLNKRVHTHDQNKVGEKCDDFCAVCLNILYQENEKIATLDCGHEFHVGCITEWLMRKNLCPMCRATALYIL</sequence>
<evidence type="ECO:0000256" key="2">
    <source>
        <dbReference type="ARBA" id="ARBA00012483"/>
    </source>
</evidence>
<comment type="catalytic activity">
    <reaction evidence="1">
        <text>S-ubiquitinyl-[E2 ubiquitin-conjugating enzyme]-L-cysteine + [acceptor protein]-L-lysine = [E2 ubiquitin-conjugating enzyme]-L-cysteine + N(6)-ubiquitinyl-[acceptor protein]-L-lysine.</text>
        <dbReference type="EC" id="2.3.2.27"/>
    </reaction>
</comment>
<evidence type="ECO:0000313" key="11">
    <source>
        <dbReference type="Proteomes" id="UP001634393"/>
    </source>
</evidence>
<evidence type="ECO:0000313" key="10">
    <source>
        <dbReference type="EMBL" id="KAL3821436.1"/>
    </source>
</evidence>